<dbReference type="HOGENOM" id="CLU_350246_0_0_1"/>
<evidence type="ECO:0000313" key="4">
    <source>
        <dbReference type="Proteomes" id="UP000053647"/>
    </source>
</evidence>
<dbReference type="PRINTS" id="PR00853">
    <property type="entry name" value="XPGRADSUPER"/>
</dbReference>
<evidence type="ECO:0000256" key="1">
    <source>
        <dbReference type="SAM" id="MobiDB-lite"/>
    </source>
</evidence>
<dbReference type="SUPFAM" id="SSF88723">
    <property type="entry name" value="PIN domain-like"/>
    <property type="match status" value="1"/>
</dbReference>
<dbReference type="Pfam" id="PF00867">
    <property type="entry name" value="XPG_I"/>
    <property type="match status" value="1"/>
</dbReference>
<accession>A0A0C9TI07</accession>
<reference evidence="3 4" key="1">
    <citation type="submission" date="2014-06" db="EMBL/GenBank/DDBJ databases">
        <authorList>
            <consortium name="DOE Joint Genome Institute"/>
            <person name="Kuo A."/>
            <person name="Kohler A."/>
            <person name="Nagy L.G."/>
            <person name="Floudas D."/>
            <person name="Copeland A."/>
            <person name="Barry K.W."/>
            <person name="Cichocki N."/>
            <person name="Veneault-Fourrey C."/>
            <person name="LaButti K."/>
            <person name="Lindquist E.A."/>
            <person name="Lipzen A."/>
            <person name="Lundell T."/>
            <person name="Morin E."/>
            <person name="Murat C."/>
            <person name="Sun H."/>
            <person name="Tunlid A."/>
            <person name="Henrissat B."/>
            <person name="Grigoriev I.V."/>
            <person name="Hibbett D.S."/>
            <person name="Martin F."/>
            <person name="Nordberg H.P."/>
            <person name="Cantor M.N."/>
            <person name="Hua S.X."/>
        </authorList>
    </citation>
    <scope>NUCLEOTIDE SEQUENCE [LARGE SCALE GENOMIC DNA]</scope>
    <source>
        <strain evidence="3 4">ATCC 200175</strain>
    </source>
</reference>
<protein>
    <recommendedName>
        <fullName evidence="2">XPG-I domain-containing protein</fullName>
    </recommendedName>
</protein>
<dbReference type="CDD" id="cd09870">
    <property type="entry name" value="PIN_YEN1"/>
    <property type="match status" value="1"/>
</dbReference>
<evidence type="ECO:0000259" key="2">
    <source>
        <dbReference type="SMART" id="SM00484"/>
    </source>
</evidence>
<dbReference type="InterPro" id="IPR036279">
    <property type="entry name" value="5-3_exonuclease_C_sf"/>
</dbReference>
<gene>
    <name evidence="3" type="ORF">PAXINDRAFT_19854</name>
</gene>
<dbReference type="SMART" id="SM00484">
    <property type="entry name" value="XPGI"/>
    <property type="match status" value="1"/>
</dbReference>
<name>A0A0C9TI07_PAXIN</name>
<reference evidence="4" key="2">
    <citation type="submission" date="2015-01" db="EMBL/GenBank/DDBJ databases">
        <title>Evolutionary Origins and Diversification of the Mycorrhizal Mutualists.</title>
        <authorList>
            <consortium name="DOE Joint Genome Institute"/>
            <consortium name="Mycorrhizal Genomics Consortium"/>
            <person name="Kohler A."/>
            <person name="Kuo A."/>
            <person name="Nagy L.G."/>
            <person name="Floudas D."/>
            <person name="Copeland A."/>
            <person name="Barry K.W."/>
            <person name="Cichocki N."/>
            <person name="Veneault-Fourrey C."/>
            <person name="LaButti K."/>
            <person name="Lindquist E.A."/>
            <person name="Lipzen A."/>
            <person name="Lundell T."/>
            <person name="Morin E."/>
            <person name="Murat C."/>
            <person name="Riley R."/>
            <person name="Ohm R."/>
            <person name="Sun H."/>
            <person name="Tunlid A."/>
            <person name="Henrissat B."/>
            <person name="Grigoriev I.V."/>
            <person name="Hibbett D.S."/>
            <person name="Martin F."/>
        </authorList>
    </citation>
    <scope>NUCLEOTIDE SEQUENCE [LARGE SCALE GENOMIC DNA]</scope>
    <source>
        <strain evidence="4">ATCC 200175</strain>
    </source>
</reference>
<sequence>MFVSAPDTATFHLLLLTPIRLIKMGIKGFWELVLCAADECSLLELAANEGFKPRAGTTSGVDLFKVGVDTSTWMHAICPVFQFNHAGAGQSLELRTLFHRLATILAIPIHVFFVFDGGHRPTTKWGKKVKWKIHWLTHTFQELLDAFGFGWYEAPGEAEAELAALNIHRIIDIVLMSDSDALIFGAKCVVRCPTHPGKFDALELYTEDAVTHGAGLGHGDRILFVSLRGGDYHDGLPGCGPEIAFRLSCYKTGDDLLNVFTTKSRAEFAEFLVGRKYTSLVASVTDKFLDCDIVAHYIQPLTSFSMGSGRLVVPNIELYQPRLSSLCIFCKQCFGWMDVDIVSSVRTQIWQGVYTRAACNLRKRLNDLMVFRPVIRLDDHWVIATKNSKLAVFSIEINGQQLRDAAQAALLTPPTSNRGDRFIHRSTQYVPTHDAGLQAREHAEIHAFLWRDKPQVATGTSGTEIIDLTLSESEPEAWDNNNDSGEELEVESTSKQPVKKAMGLSESPTKRKRATSTWKSLKVVEQLKKAGKEAHLKARSTKKAYGGREWLAGYFTAAMNTDPDDEFLALENSSEDDPYTDPMFQYAFSCTPNKCSDKALALFMTYKGFHEDLGQSMVEAIQAAFKDMWENSCFELVKLKWRQVTIDHLLVDHGLGKYLNGEELVLSDRSTNFGIFLKNRKGWQWKIDRGLTESDLRSIWLSANHYQIYPRPDLPGSDAFLWLLVWIKWLEIAHYNRELDPDDCVFPAMGANGVVQPCEQLSHDIVQKWISKAMKGAGIQGSFSTHCFQRSGAQYWFMFTPVGQ</sequence>
<dbReference type="PANTHER" id="PTHR11081:SF75">
    <property type="entry name" value="ENDONUCLEASE, PUTATIVE (AFU_ORTHOLOGUE AFUA_3G13260)-RELATED"/>
    <property type="match status" value="1"/>
</dbReference>
<keyword evidence="4" id="KW-1185">Reference proteome</keyword>
<dbReference type="Proteomes" id="UP000053647">
    <property type="component" value="Unassembled WGS sequence"/>
</dbReference>
<dbReference type="PANTHER" id="PTHR11081">
    <property type="entry name" value="FLAP ENDONUCLEASE FAMILY MEMBER"/>
    <property type="match status" value="1"/>
</dbReference>
<proteinExistence type="predicted"/>
<dbReference type="InterPro" id="IPR006086">
    <property type="entry name" value="XPG-I_dom"/>
</dbReference>
<feature type="region of interest" description="Disordered" evidence="1">
    <location>
        <begin position="471"/>
        <end position="511"/>
    </location>
</feature>
<dbReference type="InterPro" id="IPR006084">
    <property type="entry name" value="XPG/Rad2"/>
</dbReference>
<dbReference type="Gene3D" id="3.40.50.1010">
    <property type="entry name" value="5'-nuclease"/>
    <property type="match status" value="2"/>
</dbReference>
<dbReference type="GO" id="GO:0017108">
    <property type="term" value="F:5'-flap endonuclease activity"/>
    <property type="evidence" value="ECO:0007669"/>
    <property type="project" value="TreeGrafter"/>
</dbReference>
<dbReference type="EMBL" id="KN820086">
    <property type="protein sequence ID" value="KIJ06946.1"/>
    <property type="molecule type" value="Genomic_DNA"/>
</dbReference>
<dbReference type="GO" id="GO:0006281">
    <property type="term" value="P:DNA repair"/>
    <property type="evidence" value="ECO:0007669"/>
    <property type="project" value="UniProtKB-ARBA"/>
</dbReference>
<dbReference type="OrthoDB" id="164951at2759"/>
<dbReference type="InterPro" id="IPR029060">
    <property type="entry name" value="PIN-like_dom_sf"/>
</dbReference>
<evidence type="ECO:0000313" key="3">
    <source>
        <dbReference type="EMBL" id="KIJ06946.1"/>
    </source>
</evidence>
<organism evidence="3 4">
    <name type="scientific">Paxillus involutus ATCC 200175</name>
    <dbReference type="NCBI Taxonomy" id="664439"/>
    <lineage>
        <taxon>Eukaryota</taxon>
        <taxon>Fungi</taxon>
        <taxon>Dikarya</taxon>
        <taxon>Basidiomycota</taxon>
        <taxon>Agaricomycotina</taxon>
        <taxon>Agaricomycetes</taxon>
        <taxon>Agaricomycetidae</taxon>
        <taxon>Boletales</taxon>
        <taxon>Paxilineae</taxon>
        <taxon>Paxillaceae</taxon>
        <taxon>Paxillus</taxon>
    </lineage>
</organism>
<dbReference type="SUPFAM" id="SSF47807">
    <property type="entry name" value="5' to 3' exonuclease, C-terminal subdomain"/>
    <property type="match status" value="1"/>
</dbReference>
<feature type="domain" description="XPG-I" evidence="2">
    <location>
        <begin position="145"/>
        <end position="216"/>
    </location>
</feature>
<dbReference type="AlphaFoldDB" id="A0A0C9TI07"/>